<accession>A0A6J5KK03</accession>
<sequence length="56" mass="6419">MTYSESAKGITISRARAVQELRDHGISAQVDFDEFDLEMGIHATYRADKVLRWLGY</sequence>
<name>A0A6J5KK03_9CAUD</name>
<dbReference type="EMBL" id="LR796155">
    <property type="protein sequence ID" value="CAB4121825.1"/>
    <property type="molecule type" value="Genomic_DNA"/>
</dbReference>
<gene>
    <name evidence="1" type="ORF">UFOVP16_11</name>
</gene>
<protein>
    <submittedName>
        <fullName evidence="1">Uncharacterized protein</fullName>
    </submittedName>
</protein>
<evidence type="ECO:0000313" key="1">
    <source>
        <dbReference type="EMBL" id="CAB4121825.1"/>
    </source>
</evidence>
<reference evidence="1" key="1">
    <citation type="submission" date="2020-04" db="EMBL/GenBank/DDBJ databases">
        <authorList>
            <person name="Chiriac C."/>
            <person name="Salcher M."/>
            <person name="Ghai R."/>
            <person name="Kavagutti S V."/>
        </authorList>
    </citation>
    <scope>NUCLEOTIDE SEQUENCE</scope>
</reference>
<organism evidence="1">
    <name type="scientific">uncultured Caudovirales phage</name>
    <dbReference type="NCBI Taxonomy" id="2100421"/>
    <lineage>
        <taxon>Viruses</taxon>
        <taxon>Duplodnaviria</taxon>
        <taxon>Heunggongvirae</taxon>
        <taxon>Uroviricota</taxon>
        <taxon>Caudoviricetes</taxon>
        <taxon>Peduoviridae</taxon>
        <taxon>Maltschvirus</taxon>
        <taxon>Maltschvirus maltsch</taxon>
    </lineage>
</organism>
<proteinExistence type="predicted"/>